<evidence type="ECO:0000313" key="2">
    <source>
        <dbReference type="Proteomes" id="UP000664317"/>
    </source>
</evidence>
<evidence type="ECO:0000313" key="1">
    <source>
        <dbReference type="EMBL" id="MBN7811420.1"/>
    </source>
</evidence>
<dbReference type="InterPro" id="IPR026350">
    <property type="entry name" value="GxxExxY"/>
</dbReference>
<accession>A0ABS3C5H6</accession>
<protein>
    <submittedName>
        <fullName evidence="1">GxxExxY protein</fullName>
    </submittedName>
</protein>
<dbReference type="Pfam" id="PF13366">
    <property type="entry name" value="PDDEXK_3"/>
    <property type="match status" value="1"/>
</dbReference>
<reference evidence="1 2" key="1">
    <citation type="submission" date="2021-03" db="EMBL/GenBank/DDBJ databases">
        <title>novel species isolated from a fishpond in China.</title>
        <authorList>
            <person name="Lu H."/>
            <person name="Cai Z."/>
        </authorList>
    </citation>
    <scope>NUCLEOTIDE SEQUENCE [LARGE SCALE GENOMIC DNA]</scope>
    <source>
        <strain evidence="1 2">H41</strain>
    </source>
</reference>
<dbReference type="Proteomes" id="UP000664317">
    <property type="component" value="Unassembled WGS sequence"/>
</dbReference>
<comment type="caution">
    <text evidence="1">The sequence shown here is derived from an EMBL/GenBank/DDBJ whole genome shotgun (WGS) entry which is preliminary data.</text>
</comment>
<keyword evidence="2" id="KW-1185">Reference proteome</keyword>
<gene>
    <name evidence="1" type="ORF">J0A68_10670</name>
</gene>
<sequence length="123" mass="13920">MIGSELTEKIIGEAIFVHRNLGPGLLESTYETCLFHRLIKAGLSVEKEKPMPVFFDGVRLDCGYRLDLVVEDSVVLELKSVKKLREIHLAQMITYLKLGGYQTGLLMNFNVLRLVDGIKRVKV</sequence>
<dbReference type="NCBIfam" id="TIGR04256">
    <property type="entry name" value="GxxExxY"/>
    <property type="match status" value="1"/>
</dbReference>
<dbReference type="EMBL" id="JAFKCT010000004">
    <property type="protein sequence ID" value="MBN7811420.1"/>
    <property type="molecule type" value="Genomic_DNA"/>
</dbReference>
<name>A0ABS3C5H6_9BACT</name>
<proteinExistence type="predicted"/>
<organism evidence="1 2">
    <name type="scientific">Algoriphagus oliviformis</name>
    <dbReference type="NCBI Taxonomy" id="2811231"/>
    <lineage>
        <taxon>Bacteria</taxon>
        <taxon>Pseudomonadati</taxon>
        <taxon>Bacteroidota</taxon>
        <taxon>Cytophagia</taxon>
        <taxon>Cytophagales</taxon>
        <taxon>Cyclobacteriaceae</taxon>
        <taxon>Algoriphagus</taxon>
    </lineage>
</organism>